<organism evidence="2 3">
    <name type="scientific">Shinella yambaruensis</name>
    <dbReference type="NCBI Taxonomy" id="415996"/>
    <lineage>
        <taxon>Bacteria</taxon>
        <taxon>Pseudomonadati</taxon>
        <taxon>Pseudomonadota</taxon>
        <taxon>Alphaproteobacteria</taxon>
        <taxon>Hyphomicrobiales</taxon>
        <taxon>Rhizobiaceae</taxon>
        <taxon>Shinella</taxon>
    </lineage>
</organism>
<evidence type="ECO:0008006" key="4">
    <source>
        <dbReference type="Google" id="ProtNLM"/>
    </source>
</evidence>
<dbReference type="RefSeq" id="WP_245082937.1">
    <property type="nucleotide sequence ID" value="NZ_BSOP01000069.1"/>
</dbReference>
<feature type="region of interest" description="Disordered" evidence="1">
    <location>
        <begin position="1"/>
        <end position="29"/>
    </location>
</feature>
<feature type="compositionally biased region" description="Polar residues" evidence="1">
    <location>
        <begin position="1"/>
        <end position="14"/>
    </location>
</feature>
<proteinExistence type="predicted"/>
<protein>
    <recommendedName>
        <fullName evidence="4">Stability/partitioning determinant</fullName>
    </recommendedName>
</protein>
<name>A0ABQ5ZSL6_9HYPH</name>
<comment type="caution">
    <text evidence="2">The sequence shown here is derived from an EMBL/GenBank/DDBJ whole genome shotgun (WGS) entry which is preliminary data.</text>
</comment>
<gene>
    <name evidence="2" type="ORF">GCM10007923_63370</name>
</gene>
<sequence length="98" mass="10910">MSSPGKNLGFSSKLASIKPDAEPEPKVPDSAIDEVAARHGFVSREPVQKIVRRKEAEPSANLNIRPPISTYNRFVSFAMENRLSYPEALKELMDRAKV</sequence>
<evidence type="ECO:0000256" key="1">
    <source>
        <dbReference type="SAM" id="MobiDB-lite"/>
    </source>
</evidence>
<accession>A0ABQ5ZSL6</accession>
<keyword evidence="3" id="KW-1185">Reference proteome</keyword>
<dbReference type="Proteomes" id="UP001156702">
    <property type="component" value="Unassembled WGS sequence"/>
</dbReference>
<dbReference type="EMBL" id="BSOP01000069">
    <property type="protein sequence ID" value="GLR55116.1"/>
    <property type="molecule type" value="Genomic_DNA"/>
</dbReference>
<evidence type="ECO:0000313" key="2">
    <source>
        <dbReference type="EMBL" id="GLR55116.1"/>
    </source>
</evidence>
<reference evidence="3" key="1">
    <citation type="journal article" date="2019" name="Int. J. Syst. Evol. Microbiol.">
        <title>The Global Catalogue of Microorganisms (GCM) 10K type strain sequencing project: providing services to taxonomists for standard genome sequencing and annotation.</title>
        <authorList>
            <consortium name="The Broad Institute Genomics Platform"/>
            <consortium name="The Broad Institute Genome Sequencing Center for Infectious Disease"/>
            <person name="Wu L."/>
            <person name="Ma J."/>
        </authorList>
    </citation>
    <scope>NUCLEOTIDE SEQUENCE [LARGE SCALE GENOMIC DNA]</scope>
    <source>
        <strain evidence="3">NBRC 102122</strain>
    </source>
</reference>
<evidence type="ECO:0000313" key="3">
    <source>
        <dbReference type="Proteomes" id="UP001156702"/>
    </source>
</evidence>